<dbReference type="Gene3D" id="2.10.60.10">
    <property type="entry name" value="CD59"/>
    <property type="match status" value="2"/>
</dbReference>
<dbReference type="Gene3D" id="3.10.100.10">
    <property type="entry name" value="Mannose-Binding Protein A, subunit A"/>
    <property type="match status" value="2"/>
</dbReference>
<dbReference type="GO" id="GO:0090729">
    <property type="term" value="F:toxin activity"/>
    <property type="evidence" value="ECO:0007669"/>
    <property type="project" value="InterPro"/>
</dbReference>
<dbReference type="InterPro" id="IPR016187">
    <property type="entry name" value="CTDL_fold"/>
</dbReference>
<dbReference type="SUPFAM" id="SSF56436">
    <property type="entry name" value="C-type lectin-like"/>
    <property type="match status" value="3"/>
</dbReference>
<dbReference type="PANTHER" id="PTHR47613:SF1">
    <property type="entry name" value="SPERM ACROSOME MEMBRANE-ASSOCIATED PROTEIN 4"/>
    <property type="match status" value="1"/>
</dbReference>
<evidence type="ECO:0000259" key="11">
    <source>
        <dbReference type="PROSITE" id="PS51670"/>
    </source>
</evidence>
<evidence type="ECO:0000256" key="9">
    <source>
        <dbReference type="ARBA" id="ARBA00029446"/>
    </source>
</evidence>
<dbReference type="PANTHER" id="PTHR47613">
    <property type="entry name" value="SPERM ACROSOME MEMBRANE-ASSOCIATED PROTEIN 4"/>
    <property type="match status" value="1"/>
</dbReference>
<dbReference type="SUPFAM" id="SSF57302">
    <property type="entry name" value="Snake toxin-like"/>
    <property type="match status" value="3"/>
</dbReference>
<keyword evidence="4" id="KW-0732">Signal</keyword>
<sequence length="1478" mass="165611">MCGDPCLAKFCKRSCGLCPLKCYTCTEVKDVTNCTTFTTCSDANDYCFTAQTFTAHFTEAYRLGCGSRQTCLQYSPISSKFRSSIEAGCCNTDKCNNKPPPLLHITPPQNYSSIIYCLDCYEVDHPDNCTQSTACSDGKECYGLEKLGSNFKTVVQLGCIERSLCDQLKSPSGHVFGRRDFTFSGGCCKGDKCNAHPNSKTISTTTTTTTAQPRCSNRYYRCPIGFRQHGNNCYLFGNQKVTKHEALRFCRSHCADLFYIQSDSELSAFKQYQHNGYIVICVLFTVTLAEICDDDSKSLCSLMQSRIPDMCGDPCLSKFCKRTCGLCPLTCYECIDVDDATQCTTVKTCAKDQYCFTAQTFTINFAEAYRLGCGPIKTCLQYASISTKRVNLDAGCCNTDKCNNKPPALMKVIPKQNFTNATIPTTDKSFCVNLDDDVCTRLAIVHPNPCSDDCIASKICPHMFYCLDCNEVNHPANCTKTTACGYGKQCYGYEKIGSNRLPAVELGCIDEQVCNLLQTPSGHVLGRRDKFTFTGGCCVGDFCNTHPDGAVTTQPSVATVSTSSPAIVGQSMKNEKLYMLEHRYCHDRCAHLVKFSDKVEILNVFSHYDNNHHHGDEVFTSLSKDLLDHWIWDSDKTTANPQLIEHDFHLTHNTCVVAYISYFTGTNGHIVYAYALKCYDCTDINDPGNCTSFKTCSSNDETCEQFASSQDKRVNFDAGCCNHDKCNNKQPSLLNSTPLPTPNPIVPTSGSDFCVNTDEDTCQRFALLYPNPCQYDCVKALCPHMCQQCFYCLNCDGISNPNQCQQITVCGNGTVCYGYEKLNNDLQIVAELGCMDSQQCSILMSPANHPFNQFGRKRDFGLIGGCCTGDRCNLHPNGVPVVTTTPLPTTATPTTTVTVPNHTVPVNNCTSYVYRDCPLGFVPHGHYCYNIGNLTLNKQQAEDYCHQRCASLVKFSDKTEILEVFSYFQHKNHEAFTSLTRDIKHQYWYWESDDTIVSSQLLENDFQLTQDSCAVAYITFSVGIHSHSVYTYGLSPVSCAHNAVPMCYIRRCDVCKCPKLLRMKIQGTANCLTCLLSLMDGKRFIHKVHSKIRQHQKLTACCLLSLSLVILFNIFFRTLSVDCAPFIWSYYNPSWFNVTFIESASTPVQLVGSVTVDSENILNLKENHREVYRQLGDILDDNDIQKLQAWHGLDTRLKLVGKIATFNDVVVSSDGWIVDSKYDLAVRNGGCQTTTNFFVRTFLVTRYRSVITIAARWCEGIWHFPMEALVGLAHITDLNKHNSFIHVSEQNKWVMQWLELIGVNKKRVIHGTIFADTLTVPQMAKCGSPSFDQLQWLRKSISIKVPLDKLSILLIKRTRKRVMPKFDEIQSLVEKFAKEVDLDFVLHDDHSLPSLTVQLERFSMASIVIGPHGAGMVNLIASQNRTCVIEFSPTDSNTCYMSLSYLLGHNYFSVPLYEDQTVQINKVEKALIACRQTK</sequence>
<evidence type="ECO:0000256" key="1">
    <source>
        <dbReference type="ARBA" id="ARBA00004609"/>
    </source>
</evidence>
<evidence type="ECO:0000256" key="7">
    <source>
        <dbReference type="ARBA" id="ARBA00023180"/>
    </source>
</evidence>
<dbReference type="GO" id="GO:0098552">
    <property type="term" value="C:side of membrane"/>
    <property type="evidence" value="ECO:0007669"/>
    <property type="project" value="UniProtKB-KW"/>
</dbReference>
<keyword evidence="6 10" id="KW-1015">Disulfide bond</keyword>
<evidence type="ECO:0000256" key="3">
    <source>
        <dbReference type="ARBA" id="ARBA00022622"/>
    </source>
</evidence>
<feature type="domain" description="ShKT" evidence="11">
    <location>
        <begin position="292"/>
        <end position="327"/>
    </location>
</feature>
<accession>A0A8S3SZ43</accession>
<feature type="disulfide bond" evidence="10">
    <location>
        <begin position="311"/>
        <end position="324"/>
    </location>
</feature>
<evidence type="ECO:0000313" key="12">
    <source>
        <dbReference type="EMBL" id="CAG2226789.1"/>
    </source>
</evidence>
<dbReference type="Pfam" id="PF00021">
    <property type="entry name" value="UPAR_LY6"/>
    <property type="match status" value="3"/>
</dbReference>
<dbReference type="InterPro" id="IPR003582">
    <property type="entry name" value="ShKT_dom"/>
</dbReference>
<gene>
    <name evidence="12" type="ORF">MEDL_39845</name>
</gene>
<dbReference type="Pfam" id="PF04577">
    <property type="entry name" value="Glyco_transf_61"/>
    <property type="match status" value="1"/>
</dbReference>
<dbReference type="InterPro" id="IPR049625">
    <property type="entry name" value="Glyco_transf_61_cat"/>
</dbReference>
<dbReference type="PROSITE" id="PS51670">
    <property type="entry name" value="SHKT"/>
    <property type="match status" value="2"/>
</dbReference>
<evidence type="ECO:0000256" key="10">
    <source>
        <dbReference type="PROSITE-ProRule" id="PRU01005"/>
    </source>
</evidence>
<dbReference type="InterPro" id="IPR016054">
    <property type="entry name" value="LY6_UPA_recep-like"/>
</dbReference>
<evidence type="ECO:0000256" key="2">
    <source>
        <dbReference type="ARBA" id="ARBA00022475"/>
    </source>
</evidence>
<evidence type="ECO:0000256" key="6">
    <source>
        <dbReference type="ARBA" id="ARBA00023157"/>
    </source>
</evidence>
<evidence type="ECO:0000313" key="13">
    <source>
        <dbReference type="Proteomes" id="UP000683360"/>
    </source>
</evidence>
<protein>
    <recommendedName>
        <fullName evidence="11">ShKT domain-containing protein</fullName>
    </recommendedName>
</protein>
<evidence type="ECO:0000256" key="5">
    <source>
        <dbReference type="ARBA" id="ARBA00023136"/>
    </source>
</evidence>
<evidence type="ECO:0000256" key="4">
    <source>
        <dbReference type="ARBA" id="ARBA00022729"/>
    </source>
</evidence>
<dbReference type="OrthoDB" id="6123017at2759"/>
<dbReference type="InterPro" id="IPR035076">
    <property type="entry name" value="Toxin/TOLIP"/>
</dbReference>
<comment type="subcellular location">
    <subcellularLocation>
        <location evidence="1">Cell membrane</location>
        <topology evidence="1">Lipid-anchor</topology>
        <topology evidence="1">GPI-anchor</topology>
    </subcellularLocation>
</comment>
<comment type="caution">
    <text evidence="12">The sequence shown here is derived from an EMBL/GenBank/DDBJ whole genome shotgun (WGS) entry which is preliminary data.</text>
</comment>
<evidence type="ECO:0000256" key="8">
    <source>
        <dbReference type="ARBA" id="ARBA00023288"/>
    </source>
</evidence>
<keyword evidence="8" id="KW-0449">Lipoprotein</keyword>
<dbReference type="GO" id="GO:0005886">
    <property type="term" value="C:plasma membrane"/>
    <property type="evidence" value="ECO:0007669"/>
    <property type="project" value="UniProtKB-SubCell"/>
</dbReference>
<feature type="domain" description="ShKT" evidence="11">
    <location>
        <begin position="1"/>
        <end position="18"/>
    </location>
</feature>
<keyword evidence="2" id="KW-1003">Cell membrane</keyword>
<dbReference type="GO" id="GO:0035036">
    <property type="term" value="P:sperm-egg recognition"/>
    <property type="evidence" value="ECO:0007669"/>
    <property type="project" value="TreeGrafter"/>
</dbReference>
<dbReference type="GO" id="GO:0005576">
    <property type="term" value="C:extracellular region"/>
    <property type="evidence" value="ECO:0007669"/>
    <property type="project" value="InterPro"/>
</dbReference>
<dbReference type="InterPro" id="IPR003571">
    <property type="entry name" value="Snake_3FTx"/>
</dbReference>
<dbReference type="InterPro" id="IPR016186">
    <property type="entry name" value="C-type_lectin-like/link_sf"/>
</dbReference>
<dbReference type="SMART" id="SM00034">
    <property type="entry name" value="CLECT"/>
    <property type="match status" value="2"/>
</dbReference>
<proteinExistence type="inferred from homology"/>
<organism evidence="12 13">
    <name type="scientific">Mytilus edulis</name>
    <name type="common">Blue mussel</name>
    <dbReference type="NCBI Taxonomy" id="6550"/>
    <lineage>
        <taxon>Eukaryota</taxon>
        <taxon>Metazoa</taxon>
        <taxon>Spiralia</taxon>
        <taxon>Lophotrochozoa</taxon>
        <taxon>Mollusca</taxon>
        <taxon>Bivalvia</taxon>
        <taxon>Autobranchia</taxon>
        <taxon>Pteriomorphia</taxon>
        <taxon>Mytilida</taxon>
        <taxon>Mytiloidea</taxon>
        <taxon>Mytilidae</taxon>
        <taxon>Mytilinae</taxon>
        <taxon>Mytilus</taxon>
    </lineage>
</organism>
<name>A0A8S3SZ43_MYTED</name>
<dbReference type="InterPro" id="IPR001304">
    <property type="entry name" value="C-type_lectin-like"/>
</dbReference>
<dbReference type="InterPro" id="IPR045860">
    <property type="entry name" value="Snake_toxin-like_sf"/>
</dbReference>
<comment type="similarity">
    <text evidence="9">Belongs to the SPACA4/bouncer family.</text>
</comment>
<dbReference type="InterPro" id="IPR046354">
    <property type="entry name" value="SPACA4/Bouncer"/>
</dbReference>
<reference evidence="12" key="1">
    <citation type="submission" date="2021-03" db="EMBL/GenBank/DDBJ databases">
        <authorList>
            <person name="Bekaert M."/>
        </authorList>
    </citation>
    <scope>NUCLEOTIDE SEQUENCE</scope>
</reference>
<comment type="caution">
    <text evidence="10">Lacks conserved residue(s) required for the propagation of feature annotation.</text>
</comment>
<dbReference type="SMART" id="SM00134">
    <property type="entry name" value="LU"/>
    <property type="match status" value="2"/>
</dbReference>
<dbReference type="Proteomes" id="UP000683360">
    <property type="component" value="Unassembled WGS sequence"/>
</dbReference>
<keyword evidence="7" id="KW-0325">Glycoprotein</keyword>
<dbReference type="EMBL" id="CAJPWZ010001936">
    <property type="protein sequence ID" value="CAG2226789.1"/>
    <property type="molecule type" value="Genomic_DNA"/>
</dbReference>
<dbReference type="CDD" id="cd00037">
    <property type="entry name" value="CLECT"/>
    <property type="match status" value="1"/>
</dbReference>
<keyword evidence="5" id="KW-0472">Membrane</keyword>
<dbReference type="Pfam" id="PF00087">
    <property type="entry name" value="Toxin_TOLIP"/>
    <property type="match status" value="1"/>
</dbReference>
<dbReference type="CDD" id="cd00206">
    <property type="entry name" value="TFP_snake_toxin"/>
    <property type="match status" value="1"/>
</dbReference>
<keyword evidence="13" id="KW-1185">Reference proteome</keyword>
<keyword evidence="3" id="KW-0336">GPI-anchor</keyword>
<dbReference type="GO" id="GO:0016757">
    <property type="term" value="F:glycosyltransferase activity"/>
    <property type="evidence" value="ECO:0007669"/>
    <property type="project" value="InterPro"/>
</dbReference>
<feature type="disulfide bond" evidence="10">
    <location>
        <begin position="2"/>
        <end position="15"/>
    </location>
</feature>